<gene>
    <name evidence="2" type="ORF">Cgig2_010496</name>
</gene>
<organism evidence="2 3">
    <name type="scientific">Carnegiea gigantea</name>
    <dbReference type="NCBI Taxonomy" id="171969"/>
    <lineage>
        <taxon>Eukaryota</taxon>
        <taxon>Viridiplantae</taxon>
        <taxon>Streptophyta</taxon>
        <taxon>Embryophyta</taxon>
        <taxon>Tracheophyta</taxon>
        <taxon>Spermatophyta</taxon>
        <taxon>Magnoliopsida</taxon>
        <taxon>eudicotyledons</taxon>
        <taxon>Gunneridae</taxon>
        <taxon>Pentapetalae</taxon>
        <taxon>Caryophyllales</taxon>
        <taxon>Cactineae</taxon>
        <taxon>Cactaceae</taxon>
        <taxon>Cactoideae</taxon>
        <taxon>Echinocereeae</taxon>
        <taxon>Carnegiea</taxon>
    </lineage>
</organism>
<dbReference type="PANTHER" id="PTHR47186:SF13">
    <property type="entry name" value="DISEASE RESISTANCE PROTEIN RGA3"/>
    <property type="match status" value="1"/>
</dbReference>
<dbReference type="EMBL" id="JAKOGI010000028">
    <property type="protein sequence ID" value="KAJ8448609.1"/>
    <property type="molecule type" value="Genomic_DNA"/>
</dbReference>
<evidence type="ECO:0000313" key="3">
    <source>
        <dbReference type="Proteomes" id="UP001153076"/>
    </source>
</evidence>
<comment type="caution">
    <text evidence="2">The sequence shown here is derived from an EMBL/GenBank/DDBJ whole genome shotgun (WGS) entry which is preliminary data.</text>
</comment>
<dbReference type="InterPro" id="IPR032675">
    <property type="entry name" value="LRR_dom_sf"/>
</dbReference>
<proteinExistence type="predicted"/>
<accession>A0A9Q1KRY4</accession>
<reference evidence="2" key="1">
    <citation type="submission" date="2022-04" db="EMBL/GenBank/DDBJ databases">
        <title>Carnegiea gigantea Genome sequencing and assembly v2.</title>
        <authorList>
            <person name="Copetti D."/>
            <person name="Sanderson M.J."/>
            <person name="Burquez A."/>
            <person name="Wojciechowski M.F."/>
        </authorList>
    </citation>
    <scope>NUCLEOTIDE SEQUENCE</scope>
    <source>
        <strain evidence="2">SGP5-SGP5p</strain>
        <tissue evidence="2">Aerial part</tissue>
    </source>
</reference>
<keyword evidence="3" id="KW-1185">Reference proteome</keyword>
<evidence type="ECO:0000259" key="1">
    <source>
        <dbReference type="Pfam" id="PF25019"/>
    </source>
</evidence>
<dbReference type="OrthoDB" id="1189324at2759"/>
<dbReference type="Proteomes" id="UP001153076">
    <property type="component" value="Unassembled WGS sequence"/>
</dbReference>
<dbReference type="Pfam" id="PF25019">
    <property type="entry name" value="LRR_R13L1-DRL21"/>
    <property type="match status" value="1"/>
</dbReference>
<dbReference type="AlphaFoldDB" id="A0A9Q1KRY4"/>
<name>A0A9Q1KRY4_9CARY</name>
<sequence length="496" mass="56534">MKHLYEINSMPRGMGKLSCLQKLPLFVVADNKSTTKRSIGNQMEELKTLTDLKGSLEIKILRNTEYIVENAGERGYIRNKQHLSRVVISFHGQVEEHNRMRDDEEVLLLEDLQPHPKLRELELLCYRGSRMPSWAREDNLAISLPNLVKLSFRSCHALQHLPSLRKFRDLKHLELYYLKDLEYIENTTRRANISDGAGTSELDAFFPSLETLCLACMRKLKGWWRDEEISNSNGKHGHQLLPSFPHLITLTIQYCPNLTCIPPCPTVEELQLAGEINENLVIMVTSESGNSKLSKLKSLCGALEHLTVLESLEIDCMPSVNLDDKEVGENDDGKPWQCLHQSLRFLKLKKLPELVSLPKGMQYLTALQSLSIINCTRLESLPESMPKLTSLKTLEIRFCSAELNGRCREPTGEDWPKIQHIPHIAIGDPLRENAADVPKHEFLLFAPCFYSQIDADRTNFGLFLLQSLTLNLSDMEVHGQNAGNLDNMAWHFKDCP</sequence>
<evidence type="ECO:0000313" key="2">
    <source>
        <dbReference type="EMBL" id="KAJ8448609.1"/>
    </source>
</evidence>
<dbReference type="SUPFAM" id="SSF52058">
    <property type="entry name" value="L domain-like"/>
    <property type="match status" value="1"/>
</dbReference>
<protein>
    <recommendedName>
        <fullName evidence="1">R13L1/DRL21-like LRR repeat region domain-containing protein</fullName>
    </recommendedName>
</protein>
<feature type="domain" description="R13L1/DRL21-like LRR repeat region" evidence="1">
    <location>
        <begin position="43"/>
        <end position="176"/>
    </location>
</feature>
<dbReference type="PANTHER" id="PTHR47186">
    <property type="entry name" value="LEUCINE-RICH REPEAT-CONTAINING PROTEIN 57"/>
    <property type="match status" value="1"/>
</dbReference>
<dbReference type="Gene3D" id="3.80.10.10">
    <property type="entry name" value="Ribonuclease Inhibitor"/>
    <property type="match status" value="2"/>
</dbReference>
<dbReference type="InterPro" id="IPR056789">
    <property type="entry name" value="LRR_R13L1-DRL21"/>
</dbReference>